<evidence type="ECO:0000259" key="1">
    <source>
        <dbReference type="PROSITE" id="PS50836"/>
    </source>
</evidence>
<dbReference type="InterPro" id="IPR005018">
    <property type="entry name" value="DOMON_domain"/>
</dbReference>
<organism evidence="2 3">
    <name type="scientific">Gongylonema pulchrum</name>
    <dbReference type="NCBI Taxonomy" id="637853"/>
    <lineage>
        <taxon>Eukaryota</taxon>
        <taxon>Metazoa</taxon>
        <taxon>Ecdysozoa</taxon>
        <taxon>Nematoda</taxon>
        <taxon>Chromadorea</taxon>
        <taxon>Rhabditida</taxon>
        <taxon>Spirurina</taxon>
        <taxon>Spiruromorpha</taxon>
        <taxon>Spiruroidea</taxon>
        <taxon>Gongylonematidae</taxon>
        <taxon>Gongylonema</taxon>
    </lineage>
</organism>
<protein>
    <recommendedName>
        <fullName evidence="1">DOMON domain-containing protein</fullName>
    </recommendedName>
</protein>
<dbReference type="PROSITE" id="PS50836">
    <property type="entry name" value="DOMON"/>
    <property type="match status" value="1"/>
</dbReference>
<proteinExistence type="predicted"/>
<dbReference type="Pfam" id="PF03351">
    <property type="entry name" value="DOMON"/>
    <property type="match status" value="1"/>
</dbReference>
<dbReference type="PANTHER" id="PTHR36516:SF6">
    <property type="entry name" value="DOMON DOMAIN-CONTAINING PROTEIN"/>
    <property type="match status" value="1"/>
</dbReference>
<dbReference type="EMBL" id="UYRT01084260">
    <property type="protein sequence ID" value="VDN28583.1"/>
    <property type="molecule type" value="Genomic_DNA"/>
</dbReference>
<feature type="domain" description="DOMON" evidence="1">
    <location>
        <begin position="1"/>
        <end position="118"/>
    </location>
</feature>
<keyword evidence="3" id="KW-1185">Reference proteome</keyword>
<gene>
    <name evidence="2" type="ORF">GPUH_LOCUS16805</name>
</gene>
<reference evidence="2 3" key="1">
    <citation type="submission" date="2018-11" db="EMBL/GenBank/DDBJ databases">
        <authorList>
            <consortium name="Pathogen Informatics"/>
        </authorList>
    </citation>
    <scope>NUCLEOTIDE SEQUENCE [LARGE SCALE GENOMIC DNA]</scope>
</reference>
<sequence>MRFGRDQQFVHFLLTYFRYPWGANAWTGVAFGNSMRDGLDFIAVRILENRVLISDEFIRGFRPPWSDASQDVVIHSVTFIGGNLRVQFTRPLQSADIADFSLAGCLPWQFPTVLSPVGLDGHIHKHVVTPERTIVCIDRCPCVFNSTSNPCGL</sequence>
<dbReference type="PANTHER" id="PTHR36516">
    <property type="entry name" value="PROTEIN CBG04168-RELATED"/>
    <property type="match status" value="1"/>
</dbReference>
<dbReference type="CDD" id="cd09631">
    <property type="entry name" value="DOMON_DOH"/>
    <property type="match status" value="1"/>
</dbReference>
<accession>A0A3P7MX34</accession>
<dbReference type="InterPro" id="IPR045266">
    <property type="entry name" value="DOH_DOMON"/>
</dbReference>
<dbReference type="Proteomes" id="UP000271098">
    <property type="component" value="Unassembled WGS sequence"/>
</dbReference>
<evidence type="ECO:0000313" key="3">
    <source>
        <dbReference type="Proteomes" id="UP000271098"/>
    </source>
</evidence>
<evidence type="ECO:0000313" key="2">
    <source>
        <dbReference type="EMBL" id="VDN28583.1"/>
    </source>
</evidence>
<dbReference type="AlphaFoldDB" id="A0A3P7MX34"/>
<name>A0A3P7MX34_9BILA</name>
<dbReference type="OrthoDB" id="5785632at2759"/>